<evidence type="ECO:0000313" key="1">
    <source>
        <dbReference type="EMBL" id="CCB45542.1"/>
    </source>
</evidence>
<proteinExistence type="predicted"/>
<keyword evidence="2" id="KW-1185">Reference proteome</keyword>
<dbReference type="EMBL" id="FN595227">
    <property type="protein sequence ID" value="CCB45542.1"/>
    <property type="molecule type" value="Genomic_DNA"/>
</dbReference>
<accession>F6H0U5</accession>
<dbReference type="OrthoDB" id="1600153at2759"/>
<organism evidence="1 2">
    <name type="scientific">Vitis vinifera</name>
    <name type="common">Grape</name>
    <dbReference type="NCBI Taxonomy" id="29760"/>
    <lineage>
        <taxon>Eukaryota</taxon>
        <taxon>Viridiplantae</taxon>
        <taxon>Streptophyta</taxon>
        <taxon>Embryophyta</taxon>
        <taxon>Tracheophyta</taxon>
        <taxon>Spermatophyta</taxon>
        <taxon>Magnoliopsida</taxon>
        <taxon>eudicotyledons</taxon>
        <taxon>Gunneridae</taxon>
        <taxon>Pentapetalae</taxon>
        <taxon>rosids</taxon>
        <taxon>Vitales</taxon>
        <taxon>Vitaceae</taxon>
        <taxon>Viteae</taxon>
        <taxon>Vitis</taxon>
    </lineage>
</organism>
<evidence type="ECO:0000313" key="2">
    <source>
        <dbReference type="Proteomes" id="UP000009183"/>
    </source>
</evidence>
<dbReference type="PANTHER" id="PTHR34950:SF15">
    <property type="entry name" value="REMORIN C-TERMINAL DOMAIN-CONTAINING PROTEIN"/>
    <property type="match status" value="1"/>
</dbReference>
<dbReference type="PaxDb" id="29760-VIT_18s0001g04640.t01"/>
<reference evidence="2" key="1">
    <citation type="journal article" date="2007" name="Nature">
        <title>The grapevine genome sequence suggests ancestral hexaploidization in major angiosperm phyla.</title>
        <authorList>
            <consortium name="The French-Italian Public Consortium for Grapevine Genome Characterization."/>
            <person name="Jaillon O."/>
            <person name="Aury J.-M."/>
            <person name="Noel B."/>
            <person name="Policriti A."/>
            <person name="Clepet C."/>
            <person name="Casagrande A."/>
            <person name="Choisne N."/>
            <person name="Aubourg S."/>
            <person name="Vitulo N."/>
            <person name="Jubin C."/>
            <person name="Vezzi A."/>
            <person name="Legeai F."/>
            <person name="Hugueney P."/>
            <person name="Dasilva C."/>
            <person name="Horner D."/>
            <person name="Mica E."/>
            <person name="Jublot D."/>
            <person name="Poulain J."/>
            <person name="Bruyere C."/>
            <person name="Billault A."/>
            <person name="Segurens B."/>
            <person name="Gouyvenoux M."/>
            <person name="Ugarte E."/>
            <person name="Cattonaro F."/>
            <person name="Anthouard V."/>
            <person name="Vico V."/>
            <person name="Del Fabbro C."/>
            <person name="Alaux M."/>
            <person name="Di Gaspero G."/>
            <person name="Dumas V."/>
            <person name="Felice N."/>
            <person name="Paillard S."/>
            <person name="Juman I."/>
            <person name="Moroldo M."/>
            <person name="Scalabrin S."/>
            <person name="Canaguier A."/>
            <person name="Le Clainche I."/>
            <person name="Malacrida G."/>
            <person name="Durand E."/>
            <person name="Pesole G."/>
            <person name="Laucou V."/>
            <person name="Chatelet P."/>
            <person name="Merdinoglu D."/>
            <person name="Delledonne M."/>
            <person name="Pezzotti M."/>
            <person name="Lecharny A."/>
            <person name="Scarpelli C."/>
            <person name="Artiguenave F."/>
            <person name="Pe M.E."/>
            <person name="Valle G."/>
            <person name="Morgante M."/>
            <person name="Caboche M."/>
            <person name="Adam-Blondon A.-F."/>
            <person name="Weissenbach J."/>
            <person name="Quetier F."/>
            <person name="Wincker P."/>
        </authorList>
    </citation>
    <scope>NUCLEOTIDE SEQUENCE [LARGE SCALE GENOMIC DNA]</scope>
    <source>
        <strain evidence="2">cv. Pinot noir / PN40024</strain>
    </source>
</reference>
<dbReference type="PANTHER" id="PTHR34950">
    <property type="entry name" value="OS04G0457400 PROTEIN"/>
    <property type="match status" value="1"/>
</dbReference>
<dbReference type="HOGENOM" id="CLU_2659566_0_0_1"/>
<sequence length="76" mass="8200">MATAGGMLAEAYVMRKLHKEKMKAKAQDEEPETGSLVAQQTKTSSTGACFLGICLRKKVHPNFDGKRTSPCDSGII</sequence>
<dbReference type="AlphaFoldDB" id="F6H0U5"/>
<name>F6H0U5_VITVI</name>
<dbReference type="InParanoid" id="F6H0U5"/>
<protein>
    <submittedName>
        <fullName evidence="1">Uncharacterized protein</fullName>
    </submittedName>
</protein>
<dbReference type="Proteomes" id="UP000009183">
    <property type="component" value="Chromosome 18"/>
</dbReference>
<gene>
    <name evidence="1" type="ordered locus">VIT_18s0001g04640</name>
</gene>